<sequence length="80" mass="8801">GENNTVADALLRLPLLSTEGEPVEEVIAAVSKVVTKSPLQAATETDPVLKKVMQYVTSSWPEKKTLSGKLMLFFRVQEEL</sequence>
<proteinExistence type="predicted"/>
<gene>
    <name evidence="1" type="ORF">IscW_ISCW013924</name>
</gene>
<feature type="non-terminal residue" evidence="1">
    <location>
        <position position="80"/>
    </location>
</feature>
<name>B7QKV5_IXOSC</name>
<dbReference type="VEuPathDB" id="VectorBase:ISCI013924"/>
<protein>
    <submittedName>
        <fullName evidence="1">Uncharacterized protein</fullName>
    </submittedName>
</protein>
<dbReference type="VEuPathDB" id="VectorBase:ISCW013924"/>
<dbReference type="AlphaFoldDB" id="B7QKV5"/>
<accession>B7QKV5</accession>
<dbReference type="HOGENOM" id="CLU_2612846_0_0_1"/>
<organism>
    <name type="scientific">Ixodes scapularis</name>
    <name type="common">Black-legged tick</name>
    <name type="synonym">Deer tick</name>
    <dbReference type="NCBI Taxonomy" id="6945"/>
    <lineage>
        <taxon>Eukaryota</taxon>
        <taxon>Metazoa</taxon>
        <taxon>Ecdysozoa</taxon>
        <taxon>Arthropoda</taxon>
        <taxon>Chelicerata</taxon>
        <taxon>Arachnida</taxon>
        <taxon>Acari</taxon>
        <taxon>Parasitiformes</taxon>
        <taxon>Ixodida</taxon>
        <taxon>Ixodoidea</taxon>
        <taxon>Ixodidae</taxon>
        <taxon>Ixodinae</taxon>
        <taxon>Ixodes</taxon>
    </lineage>
</organism>
<dbReference type="EMBL" id="DS962186">
    <property type="protein sequence ID" value="EEC19477.1"/>
    <property type="molecule type" value="Genomic_DNA"/>
</dbReference>
<dbReference type="PaxDb" id="6945-B7QKV5"/>
<feature type="non-terminal residue" evidence="1">
    <location>
        <position position="1"/>
    </location>
</feature>
<evidence type="ECO:0000313" key="1">
    <source>
        <dbReference type="EMBL" id="EEC19477.1"/>
    </source>
</evidence>
<reference evidence="1" key="1">
    <citation type="submission" date="2008-03" db="EMBL/GenBank/DDBJ databases">
        <title>Annotation of Ixodes scapularis.</title>
        <authorList>
            <consortium name="Ixodes scapularis Genome Project Consortium"/>
            <person name="Caler E."/>
            <person name="Hannick L.I."/>
            <person name="Bidwell S."/>
            <person name="Joardar V."/>
            <person name="Thiagarajan M."/>
            <person name="Amedeo P."/>
            <person name="Galinsky K.J."/>
            <person name="Schobel S."/>
            <person name="Inman J."/>
            <person name="Hostetler J."/>
            <person name="Miller J."/>
            <person name="Hammond M."/>
            <person name="Megy K."/>
            <person name="Lawson D."/>
            <person name="Kodira C."/>
            <person name="Sutton G."/>
            <person name="Meyer J."/>
            <person name="Hill C.A."/>
            <person name="Birren B."/>
            <person name="Nene V."/>
            <person name="Collins F."/>
            <person name="Alarcon-Chaidez F."/>
            <person name="Wikel S."/>
            <person name="Strausberg R."/>
        </authorList>
    </citation>
    <scope>NUCLEOTIDE SEQUENCE [LARGE SCALE GENOMIC DNA]</scope>
    <source>
        <strain evidence="1">Wikel colony</strain>
    </source>
</reference>